<evidence type="ECO:0000256" key="1">
    <source>
        <dbReference type="SAM" id="MobiDB-lite"/>
    </source>
</evidence>
<evidence type="ECO:0000256" key="2">
    <source>
        <dbReference type="SAM" id="SignalP"/>
    </source>
</evidence>
<name>A0ABP0EBT2_9ASCO</name>
<dbReference type="Proteomes" id="UP001497600">
    <property type="component" value="Chromosome B"/>
</dbReference>
<dbReference type="InterPro" id="IPR018244">
    <property type="entry name" value="Allrgn_V5/Tpx1_CS"/>
</dbReference>
<organism evidence="4 5">
    <name type="scientific">[Candida] anglica</name>
    <dbReference type="NCBI Taxonomy" id="148631"/>
    <lineage>
        <taxon>Eukaryota</taxon>
        <taxon>Fungi</taxon>
        <taxon>Dikarya</taxon>
        <taxon>Ascomycota</taxon>
        <taxon>Saccharomycotina</taxon>
        <taxon>Pichiomycetes</taxon>
        <taxon>Debaryomycetaceae</taxon>
        <taxon>Kurtzmaniella</taxon>
    </lineage>
</organism>
<feature type="domain" description="SCP" evidence="3">
    <location>
        <begin position="213"/>
        <end position="339"/>
    </location>
</feature>
<evidence type="ECO:0000259" key="3">
    <source>
        <dbReference type="SMART" id="SM00198"/>
    </source>
</evidence>
<evidence type="ECO:0000313" key="4">
    <source>
        <dbReference type="EMBL" id="CAK7896546.1"/>
    </source>
</evidence>
<dbReference type="PRINTS" id="PR00837">
    <property type="entry name" value="V5TPXLIKE"/>
</dbReference>
<dbReference type="InterPro" id="IPR014044">
    <property type="entry name" value="CAP_dom"/>
</dbReference>
<dbReference type="Gene3D" id="3.40.33.10">
    <property type="entry name" value="CAP"/>
    <property type="match status" value="1"/>
</dbReference>
<sequence length="348" mass="34794">MKAVLPLAVLIAVANAAPAPQVVTVWQVATQVVNNDGSVYTYIPPVPTAAVAVSASADVAAAAPIASASAQAGVSAGASAGASTGASAGASTGASAGASTGASADSSGVSSALSWLKSLWSDYSSSKSGSSQAAAGSAVASSTVAASAFVPIPSTAPAPYYSSPAADPYAAAETTTSSSSSVPQSTSTSTSGSSGSSSGIYADIGLSSGIDSTFSKNILDAHNQKRALHDAPELSWDKDAYDYAQKYADNYDCSGVLTHSHGPFGENLAAGYHTGVDALDAWYDEGQSYNYAASNSYDHFTQVVWKSTTKLGCAYKDCSSTGWGRYIICSYDPAGNVVGQSKLNVLAT</sequence>
<dbReference type="PANTHER" id="PTHR10334">
    <property type="entry name" value="CYSTEINE-RICH SECRETORY PROTEIN-RELATED"/>
    <property type="match status" value="1"/>
</dbReference>
<dbReference type="CDD" id="cd05384">
    <property type="entry name" value="CAP_PRY1-like"/>
    <property type="match status" value="1"/>
</dbReference>
<proteinExistence type="predicted"/>
<evidence type="ECO:0000313" key="5">
    <source>
        <dbReference type="Proteomes" id="UP001497600"/>
    </source>
</evidence>
<dbReference type="EMBL" id="OZ004254">
    <property type="protein sequence ID" value="CAK7896546.1"/>
    <property type="molecule type" value="Genomic_DNA"/>
</dbReference>
<feature type="signal peptide" evidence="2">
    <location>
        <begin position="1"/>
        <end position="16"/>
    </location>
</feature>
<dbReference type="PROSITE" id="PS01009">
    <property type="entry name" value="CRISP_1"/>
    <property type="match status" value="1"/>
</dbReference>
<accession>A0ABP0EBT2</accession>
<dbReference type="SMART" id="SM00198">
    <property type="entry name" value="SCP"/>
    <property type="match status" value="1"/>
</dbReference>
<gene>
    <name evidence="4" type="primary">PRY1</name>
    <name evidence="4" type="ORF">CAAN4_B05578</name>
</gene>
<dbReference type="InterPro" id="IPR001283">
    <property type="entry name" value="CRISP-related"/>
</dbReference>
<dbReference type="InterPro" id="IPR035940">
    <property type="entry name" value="CAP_sf"/>
</dbReference>
<feature type="chain" id="PRO_5046295457" evidence="2">
    <location>
        <begin position="17"/>
        <end position="348"/>
    </location>
</feature>
<keyword evidence="2" id="KW-0732">Signal</keyword>
<dbReference type="PROSITE" id="PS01010">
    <property type="entry name" value="CRISP_2"/>
    <property type="match status" value="1"/>
</dbReference>
<feature type="region of interest" description="Disordered" evidence="1">
    <location>
        <begin position="172"/>
        <end position="197"/>
    </location>
</feature>
<dbReference type="Pfam" id="PF00188">
    <property type="entry name" value="CAP"/>
    <property type="match status" value="1"/>
</dbReference>
<reference evidence="4 5" key="1">
    <citation type="submission" date="2024-01" db="EMBL/GenBank/DDBJ databases">
        <authorList>
            <consortium name="Genoscope - CEA"/>
            <person name="William W."/>
        </authorList>
    </citation>
    <scope>NUCLEOTIDE SEQUENCE [LARGE SCALE GENOMIC DNA]</scope>
    <source>
        <strain evidence="4 5">29B2s-10</strain>
    </source>
</reference>
<protein>
    <submittedName>
        <fullName evidence="4">Secreted protein Pry1p</fullName>
    </submittedName>
</protein>
<dbReference type="SUPFAM" id="SSF55797">
    <property type="entry name" value="PR-1-like"/>
    <property type="match status" value="1"/>
</dbReference>
<keyword evidence="5" id="KW-1185">Reference proteome</keyword>